<dbReference type="PROSITE" id="PS00166">
    <property type="entry name" value="ENOYL_COA_HYDRATASE"/>
    <property type="match status" value="1"/>
</dbReference>
<reference evidence="6" key="1">
    <citation type="submission" date="2022-08" db="EMBL/GenBank/DDBJ databases">
        <authorList>
            <person name="Deng Y."/>
            <person name="Han X.-F."/>
            <person name="Zhang Y.-Q."/>
        </authorList>
    </citation>
    <scope>NUCLEOTIDE SEQUENCE</scope>
    <source>
        <strain evidence="6">CPCC 203407</strain>
    </source>
</reference>
<dbReference type="AlphaFoldDB" id="A0AA41XHW6"/>
<dbReference type="PANTHER" id="PTHR11941:SF54">
    <property type="entry name" value="ENOYL-COA HYDRATASE, MITOCHONDRIAL"/>
    <property type="match status" value="1"/>
</dbReference>
<dbReference type="InterPro" id="IPR001753">
    <property type="entry name" value="Enoyl-CoA_hydra/iso"/>
</dbReference>
<dbReference type="Gene3D" id="1.10.12.10">
    <property type="entry name" value="Lyase 2-enoyl-coa Hydratase, Chain A, domain 2"/>
    <property type="match status" value="1"/>
</dbReference>
<dbReference type="InterPro" id="IPR029045">
    <property type="entry name" value="ClpP/crotonase-like_dom_sf"/>
</dbReference>
<evidence type="ECO:0000256" key="4">
    <source>
        <dbReference type="ARBA" id="ARBA00023717"/>
    </source>
</evidence>
<gene>
    <name evidence="6" type="ORF">N1028_05370</name>
</gene>
<keyword evidence="7" id="KW-1185">Reference proteome</keyword>
<dbReference type="EMBL" id="JANLCK010000002">
    <property type="protein sequence ID" value="MCS5725321.1"/>
    <property type="molecule type" value="Genomic_DNA"/>
</dbReference>
<keyword evidence="2" id="KW-0456">Lyase</keyword>
<evidence type="ECO:0000256" key="2">
    <source>
        <dbReference type="ARBA" id="ARBA00023239"/>
    </source>
</evidence>
<dbReference type="Pfam" id="PF00378">
    <property type="entry name" value="ECH_1"/>
    <property type="match status" value="1"/>
</dbReference>
<evidence type="ECO:0000313" key="7">
    <source>
        <dbReference type="Proteomes" id="UP001165587"/>
    </source>
</evidence>
<evidence type="ECO:0000313" key="6">
    <source>
        <dbReference type="EMBL" id="MCS5725321.1"/>
    </source>
</evidence>
<dbReference type="InterPro" id="IPR014748">
    <property type="entry name" value="Enoyl-CoA_hydra_C"/>
</dbReference>
<evidence type="ECO:0000256" key="1">
    <source>
        <dbReference type="ARBA" id="ARBA00005254"/>
    </source>
</evidence>
<dbReference type="GO" id="GO:0006635">
    <property type="term" value="P:fatty acid beta-oxidation"/>
    <property type="evidence" value="ECO:0007669"/>
    <property type="project" value="TreeGrafter"/>
</dbReference>
<organism evidence="6 7">
    <name type="scientific">Herbiconiux oxytropis</name>
    <dbReference type="NCBI Taxonomy" id="2970915"/>
    <lineage>
        <taxon>Bacteria</taxon>
        <taxon>Bacillati</taxon>
        <taxon>Actinomycetota</taxon>
        <taxon>Actinomycetes</taxon>
        <taxon>Micrococcales</taxon>
        <taxon>Microbacteriaceae</taxon>
        <taxon>Herbiconiux</taxon>
    </lineage>
</organism>
<sequence length="283" mass="29777">MTDSTTASAAAAGLPSADLPSTGLPSIGTDEILLELDAQVLTITFNRPQKLNSVTQEMSDALVVASEWANESDAVRAVVLTGAGERAFCAGSDIRQLDTYATPWDFRNRGDYCDALRLLRKPVIAAVNGYAFGGGLETALTCDIRLASTTASFAAPEIKLGWIGGGGMSTFLGHSIGASNAALMLMTGDPIDASRALAWGLVSELVEPGSLVARAQELARTIASRPPIAAETAKANLRAAYNLPQDAAIAYERDLQTVTFATEDAAEGRAAFAEKRQGLFHRR</sequence>
<dbReference type="InterPro" id="IPR018376">
    <property type="entry name" value="Enoyl-CoA_hyd/isom_CS"/>
</dbReference>
<accession>A0AA41XHW6</accession>
<comment type="similarity">
    <text evidence="1 5">Belongs to the enoyl-CoA hydratase/isomerase family.</text>
</comment>
<evidence type="ECO:0000256" key="5">
    <source>
        <dbReference type="RuleBase" id="RU003707"/>
    </source>
</evidence>
<proteinExistence type="inferred from homology"/>
<dbReference type="Gene3D" id="3.90.226.10">
    <property type="entry name" value="2-enoyl-CoA Hydratase, Chain A, domain 1"/>
    <property type="match status" value="1"/>
</dbReference>
<dbReference type="CDD" id="cd06558">
    <property type="entry name" value="crotonase-like"/>
    <property type="match status" value="1"/>
</dbReference>
<dbReference type="GO" id="GO:0004300">
    <property type="term" value="F:enoyl-CoA hydratase activity"/>
    <property type="evidence" value="ECO:0007669"/>
    <property type="project" value="UniProtKB-EC"/>
</dbReference>
<comment type="catalytic activity">
    <reaction evidence="3">
        <text>a (3S)-3-hydroxyacyl-CoA = a (2E)-enoyl-CoA + H2O</text>
        <dbReference type="Rhea" id="RHEA:16105"/>
        <dbReference type="ChEBI" id="CHEBI:15377"/>
        <dbReference type="ChEBI" id="CHEBI:57318"/>
        <dbReference type="ChEBI" id="CHEBI:58856"/>
        <dbReference type="EC" id="4.2.1.17"/>
    </reaction>
</comment>
<evidence type="ECO:0000256" key="3">
    <source>
        <dbReference type="ARBA" id="ARBA00023709"/>
    </source>
</evidence>
<comment type="catalytic activity">
    <reaction evidence="4">
        <text>a 4-saturated-(3S)-3-hydroxyacyl-CoA = a (3E)-enoyl-CoA + H2O</text>
        <dbReference type="Rhea" id="RHEA:20724"/>
        <dbReference type="ChEBI" id="CHEBI:15377"/>
        <dbReference type="ChEBI" id="CHEBI:58521"/>
        <dbReference type="ChEBI" id="CHEBI:137480"/>
        <dbReference type="EC" id="4.2.1.17"/>
    </reaction>
</comment>
<dbReference type="PANTHER" id="PTHR11941">
    <property type="entry name" value="ENOYL-COA HYDRATASE-RELATED"/>
    <property type="match status" value="1"/>
</dbReference>
<dbReference type="RefSeq" id="WP_259525796.1">
    <property type="nucleotide sequence ID" value="NZ_JANLCK010000002.1"/>
</dbReference>
<dbReference type="SUPFAM" id="SSF52096">
    <property type="entry name" value="ClpP/crotonase"/>
    <property type="match status" value="1"/>
</dbReference>
<dbReference type="Proteomes" id="UP001165587">
    <property type="component" value="Unassembled WGS sequence"/>
</dbReference>
<comment type="caution">
    <text evidence="6">The sequence shown here is derived from an EMBL/GenBank/DDBJ whole genome shotgun (WGS) entry which is preliminary data.</text>
</comment>
<name>A0AA41XHW6_9MICO</name>
<protein>
    <submittedName>
        <fullName evidence="6">Enoyl-CoA hydratase/isomerase family protein</fullName>
    </submittedName>
</protein>